<dbReference type="EC" id="3.1.4.58" evidence="2"/>
<comment type="catalytic activity">
    <reaction evidence="2">
        <text>a 3'-end 2',3'-cyclophospho-ribonucleotide-RNA + H2O = a 3'-end 2'-phospho-ribonucleotide-RNA + H(+)</text>
        <dbReference type="Rhea" id="RHEA:11828"/>
        <dbReference type="Rhea" id="RHEA-COMP:10464"/>
        <dbReference type="Rhea" id="RHEA-COMP:17353"/>
        <dbReference type="ChEBI" id="CHEBI:15377"/>
        <dbReference type="ChEBI" id="CHEBI:15378"/>
        <dbReference type="ChEBI" id="CHEBI:83064"/>
        <dbReference type="ChEBI" id="CHEBI:173113"/>
        <dbReference type="EC" id="3.1.4.58"/>
    </reaction>
</comment>
<gene>
    <name evidence="4" type="primary">thpR</name>
    <name evidence="4" type="ORF">E6K79_06415</name>
</gene>
<dbReference type="InterPro" id="IPR014051">
    <property type="entry name" value="Phosphoesterase_HXTX"/>
</dbReference>
<evidence type="ECO:0000259" key="3">
    <source>
        <dbReference type="Pfam" id="PF02834"/>
    </source>
</evidence>
<keyword evidence="1 2" id="KW-0378">Hydrolase</keyword>
<feature type="active site" description="Proton donor" evidence="2">
    <location>
        <position position="41"/>
    </location>
</feature>
<dbReference type="PANTHER" id="PTHR35561:SF1">
    <property type="entry name" value="RNA 2',3'-CYCLIC PHOSPHODIESTERASE"/>
    <property type="match status" value="1"/>
</dbReference>
<reference evidence="4 5" key="1">
    <citation type="journal article" date="2019" name="Nat. Microbiol.">
        <title>Mediterranean grassland soil C-N compound turnover is dependent on rainfall and depth, and is mediated by genomically divergent microorganisms.</title>
        <authorList>
            <person name="Diamond S."/>
            <person name="Andeer P.F."/>
            <person name="Li Z."/>
            <person name="Crits-Christoph A."/>
            <person name="Burstein D."/>
            <person name="Anantharaman K."/>
            <person name="Lane K.R."/>
            <person name="Thomas B.C."/>
            <person name="Pan C."/>
            <person name="Northen T.R."/>
            <person name="Banfield J.F."/>
        </authorList>
    </citation>
    <scope>NUCLEOTIDE SEQUENCE [LARGE SCALE GENOMIC DNA]</scope>
    <source>
        <strain evidence="4">WS_9</strain>
    </source>
</reference>
<dbReference type="AlphaFoldDB" id="A0A538TM23"/>
<feature type="short sequence motif" description="HXTX 2" evidence="2">
    <location>
        <begin position="128"/>
        <end position="131"/>
    </location>
</feature>
<dbReference type="Proteomes" id="UP000317691">
    <property type="component" value="Unassembled WGS sequence"/>
</dbReference>
<feature type="active site" description="Proton acceptor" evidence="2">
    <location>
        <position position="128"/>
    </location>
</feature>
<evidence type="ECO:0000313" key="4">
    <source>
        <dbReference type="EMBL" id="TMQ64670.1"/>
    </source>
</evidence>
<dbReference type="Pfam" id="PF02834">
    <property type="entry name" value="LigT_PEase"/>
    <property type="match status" value="2"/>
</dbReference>
<accession>A0A538TM23</accession>
<comment type="similarity">
    <text evidence="2">Belongs to the 2H phosphoesterase superfamily. ThpR family.</text>
</comment>
<feature type="short sequence motif" description="HXTX 1" evidence="2">
    <location>
        <begin position="41"/>
        <end position="44"/>
    </location>
</feature>
<dbReference type="InterPro" id="IPR009097">
    <property type="entry name" value="Cyclic_Pdiesterase"/>
</dbReference>
<organism evidence="4 5">
    <name type="scientific">Eiseniibacteriota bacterium</name>
    <dbReference type="NCBI Taxonomy" id="2212470"/>
    <lineage>
        <taxon>Bacteria</taxon>
        <taxon>Candidatus Eiseniibacteriota</taxon>
    </lineage>
</organism>
<comment type="caution">
    <text evidence="4">The sequence shown here is derived from an EMBL/GenBank/DDBJ whole genome shotgun (WGS) entry which is preliminary data.</text>
</comment>
<protein>
    <recommendedName>
        <fullName evidence="2">RNA 2',3'-cyclic phosphodiesterase</fullName>
        <shortName evidence="2">RNA 2',3'-CPDase</shortName>
        <ecNumber evidence="2">3.1.4.58</ecNumber>
    </recommendedName>
</protein>
<dbReference type="SUPFAM" id="SSF55144">
    <property type="entry name" value="LigT-like"/>
    <property type="match status" value="1"/>
</dbReference>
<feature type="domain" description="Phosphoesterase HXTX" evidence="3">
    <location>
        <begin position="10"/>
        <end position="92"/>
    </location>
</feature>
<proteinExistence type="inferred from homology"/>
<evidence type="ECO:0000256" key="2">
    <source>
        <dbReference type="HAMAP-Rule" id="MF_01940"/>
    </source>
</evidence>
<sequence length="186" mass="20340">MTRTFIALMIPSDWTDYLGAISRELASKMRGLSWVRPENLHITLRFLGDLDDAGVQRVCDLVIRETGEAVAPHARLGPIGAFPNLNRPRVVWVGLAEGEEAVSAIARGVNDALGRGGFGEPEKPFRPHLTLARVRESARGLEALRDAVLAPAPHAAPLERICVMKSELHPAGARYTALTEARLRRP</sequence>
<evidence type="ECO:0000256" key="1">
    <source>
        <dbReference type="ARBA" id="ARBA00022801"/>
    </source>
</evidence>
<dbReference type="GO" id="GO:0008664">
    <property type="term" value="F:RNA 2',3'-cyclic 3'-phosphodiesterase activity"/>
    <property type="evidence" value="ECO:0007669"/>
    <property type="project" value="UniProtKB-EC"/>
</dbReference>
<name>A0A538TM23_UNCEI</name>
<dbReference type="GO" id="GO:0004113">
    <property type="term" value="F:2',3'-cyclic-nucleotide 3'-phosphodiesterase activity"/>
    <property type="evidence" value="ECO:0007669"/>
    <property type="project" value="InterPro"/>
</dbReference>
<dbReference type="InterPro" id="IPR004175">
    <property type="entry name" value="RNA_CPDase"/>
</dbReference>
<dbReference type="PANTHER" id="PTHR35561">
    <property type="entry name" value="RNA 2',3'-CYCLIC PHOSPHODIESTERASE"/>
    <property type="match status" value="1"/>
</dbReference>
<feature type="domain" description="Phosphoesterase HXTX" evidence="3">
    <location>
        <begin position="98"/>
        <end position="175"/>
    </location>
</feature>
<comment type="function">
    <text evidence="2">Hydrolyzes RNA 2',3'-cyclic phosphodiester to an RNA 2'-phosphomonoester.</text>
</comment>
<dbReference type="NCBIfam" id="TIGR02258">
    <property type="entry name" value="2_5_ligase"/>
    <property type="match status" value="1"/>
</dbReference>
<dbReference type="EMBL" id="VBOZ01000017">
    <property type="protein sequence ID" value="TMQ64670.1"/>
    <property type="molecule type" value="Genomic_DNA"/>
</dbReference>
<dbReference type="HAMAP" id="MF_01940">
    <property type="entry name" value="RNA_CPDase"/>
    <property type="match status" value="1"/>
</dbReference>
<evidence type="ECO:0000313" key="5">
    <source>
        <dbReference type="Proteomes" id="UP000317691"/>
    </source>
</evidence>
<dbReference type="Gene3D" id="3.90.1140.10">
    <property type="entry name" value="Cyclic phosphodiesterase"/>
    <property type="match status" value="1"/>
</dbReference>